<evidence type="ECO:0000256" key="7">
    <source>
        <dbReference type="ARBA" id="ARBA00022679"/>
    </source>
</evidence>
<dbReference type="InterPro" id="IPR010610">
    <property type="entry name" value="EryCIII-like_C"/>
</dbReference>
<dbReference type="InterPro" id="IPR002213">
    <property type="entry name" value="UDP_glucos_trans"/>
</dbReference>
<feature type="compositionally biased region" description="Polar residues" evidence="12">
    <location>
        <begin position="480"/>
        <end position="498"/>
    </location>
</feature>
<feature type="region of interest" description="Disordered" evidence="12">
    <location>
        <begin position="77"/>
        <end position="180"/>
    </location>
</feature>
<organism evidence="14 15">
    <name type="scientific">Macrophomina phaseolina</name>
    <dbReference type="NCBI Taxonomy" id="35725"/>
    <lineage>
        <taxon>Eukaryota</taxon>
        <taxon>Fungi</taxon>
        <taxon>Dikarya</taxon>
        <taxon>Ascomycota</taxon>
        <taxon>Pezizomycotina</taxon>
        <taxon>Dothideomycetes</taxon>
        <taxon>Dothideomycetes incertae sedis</taxon>
        <taxon>Botryosphaeriales</taxon>
        <taxon>Botryosphaeriaceae</taxon>
        <taxon>Macrophomina</taxon>
    </lineage>
</organism>
<keyword evidence="5" id="KW-0963">Cytoplasm</keyword>
<feature type="region of interest" description="Disordered" evidence="12">
    <location>
        <begin position="597"/>
        <end position="650"/>
    </location>
</feature>
<evidence type="ECO:0000256" key="6">
    <source>
        <dbReference type="ARBA" id="ARBA00022676"/>
    </source>
</evidence>
<dbReference type="InterPro" id="IPR011993">
    <property type="entry name" value="PH-like_dom_sf"/>
</dbReference>
<dbReference type="PANTHER" id="PTHR48050">
    <property type="entry name" value="STEROL 3-BETA-GLUCOSYLTRANSFERASE"/>
    <property type="match status" value="1"/>
</dbReference>
<feature type="region of interest" description="Disordered" evidence="12">
    <location>
        <begin position="1211"/>
        <end position="1231"/>
    </location>
</feature>
<keyword evidence="15" id="KW-1185">Reference proteome</keyword>
<dbReference type="Gene3D" id="3.40.50.2000">
    <property type="entry name" value="Glycogen Phosphorylase B"/>
    <property type="match status" value="2"/>
</dbReference>
<dbReference type="SUPFAM" id="SSF53756">
    <property type="entry name" value="UDP-Glycosyltransferase/glycogen phosphorylase"/>
    <property type="match status" value="1"/>
</dbReference>
<keyword evidence="8" id="KW-0472">Membrane</keyword>
<dbReference type="PROSITE" id="PS50003">
    <property type="entry name" value="PH_DOMAIN"/>
    <property type="match status" value="1"/>
</dbReference>
<keyword evidence="7" id="KW-0808">Transferase</keyword>
<comment type="similarity">
    <text evidence="3">Belongs to the glycosyltransferase 28 family.</text>
</comment>
<evidence type="ECO:0000256" key="2">
    <source>
        <dbReference type="ARBA" id="ARBA00004496"/>
    </source>
</evidence>
<evidence type="ECO:0000256" key="8">
    <source>
        <dbReference type="ARBA" id="ARBA00023136"/>
    </source>
</evidence>
<feature type="region of interest" description="Disordered" evidence="12">
    <location>
        <begin position="1"/>
        <end position="55"/>
    </location>
</feature>
<dbReference type="InterPro" id="IPR050426">
    <property type="entry name" value="Glycosyltransferase_28"/>
</dbReference>
<feature type="compositionally biased region" description="Basic and acidic residues" evidence="12">
    <location>
        <begin position="1211"/>
        <end position="1230"/>
    </location>
</feature>
<dbReference type="CDD" id="cd03784">
    <property type="entry name" value="GT1_Gtf-like"/>
    <property type="match status" value="1"/>
</dbReference>
<feature type="compositionally biased region" description="Polar residues" evidence="12">
    <location>
        <begin position="624"/>
        <end position="641"/>
    </location>
</feature>
<name>A0ABQ8GU29_9PEZI</name>
<reference evidence="14 15" key="1">
    <citation type="journal article" date="2021" name="Nat. Commun.">
        <title>Genetic determinants of endophytism in the Arabidopsis root mycobiome.</title>
        <authorList>
            <person name="Mesny F."/>
            <person name="Miyauchi S."/>
            <person name="Thiergart T."/>
            <person name="Pickel B."/>
            <person name="Atanasova L."/>
            <person name="Karlsson M."/>
            <person name="Huettel B."/>
            <person name="Barry K.W."/>
            <person name="Haridas S."/>
            <person name="Chen C."/>
            <person name="Bauer D."/>
            <person name="Andreopoulos W."/>
            <person name="Pangilinan J."/>
            <person name="LaButti K."/>
            <person name="Riley R."/>
            <person name="Lipzen A."/>
            <person name="Clum A."/>
            <person name="Drula E."/>
            <person name="Henrissat B."/>
            <person name="Kohler A."/>
            <person name="Grigoriev I.V."/>
            <person name="Martin F.M."/>
            <person name="Hacquard S."/>
        </authorList>
    </citation>
    <scope>NUCLEOTIDE SEQUENCE [LARGE SCALE GENOMIC DNA]</scope>
    <source>
        <strain evidence="14 15">MPI-SDFR-AT-0080</strain>
    </source>
</reference>
<dbReference type="SMART" id="SM00233">
    <property type="entry name" value="PH"/>
    <property type="match status" value="1"/>
</dbReference>
<dbReference type="Pfam" id="PF06722">
    <property type="entry name" value="EryCIII-like_C"/>
    <property type="match status" value="1"/>
</dbReference>
<evidence type="ECO:0000256" key="12">
    <source>
        <dbReference type="SAM" id="MobiDB-lite"/>
    </source>
</evidence>
<dbReference type="Proteomes" id="UP000774617">
    <property type="component" value="Unassembled WGS sequence"/>
</dbReference>
<keyword evidence="6" id="KW-0328">Glycosyltransferase</keyword>
<feature type="compositionally biased region" description="Polar residues" evidence="12">
    <location>
        <begin position="447"/>
        <end position="473"/>
    </location>
</feature>
<dbReference type="CDD" id="cd13215">
    <property type="entry name" value="PH-GRAM1_AGT26"/>
    <property type="match status" value="1"/>
</dbReference>
<dbReference type="PANTHER" id="PTHR48050:SF25">
    <property type="entry name" value="STEROL 3-BETA-GLUCOSYLTRANSFERASE"/>
    <property type="match status" value="1"/>
</dbReference>
<feature type="compositionally biased region" description="Basic and acidic residues" evidence="12">
    <location>
        <begin position="1"/>
        <end position="12"/>
    </location>
</feature>
<evidence type="ECO:0000256" key="11">
    <source>
        <dbReference type="ARBA" id="ARBA00049453"/>
    </source>
</evidence>
<gene>
    <name evidence="14" type="ORF">B0J12DRAFT_637830</name>
</gene>
<proteinExistence type="inferred from homology"/>
<feature type="compositionally biased region" description="Basic and acidic residues" evidence="12">
    <location>
        <begin position="159"/>
        <end position="168"/>
    </location>
</feature>
<evidence type="ECO:0000259" key="13">
    <source>
        <dbReference type="PROSITE" id="PS50003"/>
    </source>
</evidence>
<dbReference type="Pfam" id="PF00169">
    <property type="entry name" value="PH"/>
    <property type="match status" value="1"/>
</dbReference>
<feature type="domain" description="PH" evidence="13">
    <location>
        <begin position="264"/>
        <end position="361"/>
    </location>
</feature>
<dbReference type="Gene3D" id="2.30.29.30">
    <property type="entry name" value="Pleckstrin-homology domain (PH domain)/Phosphotyrosine-binding domain (PTB)"/>
    <property type="match status" value="3"/>
</dbReference>
<comment type="caution">
    <text evidence="14">The sequence shown here is derived from an EMBL/GenBank/DDBJ whole genome shotgun (WGS) entry which is preliminary data.</text>
</comment>
<dbReference type="InterPro" id="IPR001849">
    <property type="entry name" value="PH_domain"/>
</dbReference>
<feature type="compositionally biased region" description="Basic and acidic residues" evidence="12">
    <location>
        <begin position="503"/>
        <end position="519"/>
    </location>
</feature>
<comment type="catalytic activity">
    <reaction evidence="10">
        <text>ergosterol + UDP-alpha-D-glucose = ergosteryl 3-beta-D-glucoside + UDP + H(+)</text>
        <dbReference type="Rhea" id="RHEA:61836"/>
        <dbReference type="ChEBI" id="CHEBI:15378"/>
        <dbReference type="ChEBI" id="CHEBI:16933"/>
        <dbReference type="ChEBI" id="CHEBI:52973"/>
        <dbReference type="ChEBI" id="CHEBI:58223"/>
        <dbReference type="ChEBI" id="CHEBI:58885"/>
    </reaction>
    <physiologicalReaction direction="left-to-right" evidence="10">
        <dbReference type="Rhea" id="RHEA:61837"/>
    </physiologicalReaction>
</comment>
<dbReference type="InterPro" id="IPR004276">
    <property type="entry name" value="GlycoTrans_28_N"/>
</dbReference>
<feature type="compositionally biased region" description="Basic residues" evidence="12">
    <location>
        <begin position="13"/>
        <end position="23"/>
    </location>
</feature>
<feature type="compositionally biased region" description="Polar residues" evidence="12">
    <location>
        <begin position="531"/>
        <end position="558"/>
    </location>
</feature>
<evidence type="ECO:0000256" key="5">
    <source>
        <dbReference type="ARBA" id="ARBA00022490"/>
    </source>
</evidence>
<dbReference type="InterPro" id="IPR048065">
    <property type="entry name" value="ATG26_PH_GRAM2"/>
</dbReference>
<evidence type="ECO:0000256" key="1">
    <source>
        <dbReference type="ARBA" id="ARBA00004170"/>
    </source>
</evidence>
<dbReference type="EC" id="2.4.1.173" evidence="4"/>
<sequence>MASEYNIRDRSARIRPRPNRRPRQSFEIPERLRHGEDEDEDVTAPKSNDPRYTHRSVFDLITHAGSVANLRSRFTHDELSESEEEEDEHAAVARSPDPPAAQDSKQPEDPQTKHRRSLSNRKIFRHLHKLQIKPSKDRRGPPADESMSSSQILTPKPPQTEREHEKVDSQSMSGQIRAKAGMEASAFGSDLRTAHEAFGVGDPSIKDEGNLSQRLMEIFAFEEEEKVVADYPCWLLQTVLLQGYLYITEQHICFYAYLPKKTKEITKSGYLSKRGRTRWNRSWFILKGDVLAYYSDPTDLYFPRARINLRYAISANVTEPKDKTRDATDFTVTTNQRTYVFRADSAASAKEWVKLLQKVIFKSHNDGDSVKISIPLENIMEIEDNPVLDYAETIKIGVVDNDDSYAVDEYFFSFFGFGEEALNLMKRLWDGCRQQHLDLETERPTTPALNSRLATPASVQPGKSISPVRSTIFQPAAGTLSPTSPSFRRQSHSQVSGESTRSSFDRSRRSSDRGRSSSDRRRRSLSRGQNRHSLGPSQSERSGFSPVSSQVRDSSESAYFSMDPDGASSAAIQSINETDASASQILSRSDVFHRPAAELTDSEANPRASQDTARSAKLYPYPRTEQTVSTRSRTPIQSSKELGNDSELRDDKMQASASAYYSGIVSAGVLPFTKASGLVGSLRKNTMALGSRLTTDTMSVYDKVSGMWAGGRRHYAEDGHLIDEDAREMVDEGDAITHNERFRQHFALPETERLRATFFCNLWRVLPQYGKIYVSDRYFCFRSLLPGTRTKLVLPLRDIENVVKEKSFRLTHHALVIIVRGHEELFFDFSRTDVRDDCAVTMHQKLEQVRYLHSSGILNEENLLQAEEAKAENDLLQHARSPEKQPAIPPHIGELDQSGAAVIFDDPQASMVDFTPRESMNITCLTIGSRGDVQPYIALCKRLIKEGHKAKIVSHEEFGDWVLSHGIDFAPVAGNPAELMQLCVETGMFTPTFLARAHSTFRGWLGELLETAWNACQGTELLIESPSTMAGVHIAEALEIPYFRAFTMPWTRTRAYPHAFAVREKKMGGTYNFFTYVLFEEVFWKATANQINTWRKKSLKLPPTNLKKLQINKIPFMYNFSPTVVAPPLDFSDWVRVTGYWFLDESQKYTPPTDLTEFIERARRDGKKLVYVGFGSIVVEDPKAMEKSIIEAVLKADVRCIMSKGWSDRLDKEEKTKESKLKDERPKVPPEVHQIASAPHDWLFRQIDAAAHHGGAGTTGASLRAGIPTIIKPFFGDQFFFASRVEDLGVGIHVKKLNVSAFSRALWTATHDDRMITKARMLGEKIRKEDGVGEAVKTIYRDLEYARSLIKWRNRPLSEDDLGEDAEEEWTFVDDDSDPELRRNPEQDQAVLQIKAQLQQIRQEEREEQAKDA</sequence>
<evidence type="ECO:0000256" key="4">
    <source>
        <dbReference type="ARBA" id="ARBA00012650"/>
    </source>
</evidence>
<dbReference type="SUPFAM" id="SSF50729">
    <property type="entry name" value="PH domain-like"/>
    <property type="match status" value="1"/>
</dbReference>
<comment type="catalytic activity">
    <reaction evidence="11">
        <text>a sterol + UDP-alpha-D-glucose = a sterol 3-beta-D-glucoside + UDP + H(+)</text>
        <dbReference type="Rhea" id="RHEA:22724"/>
        <dbReference type="ChEBI" id="CHEBI:15378"/>
        <dbReference type="ChEBI" id="CHEBI:15889"/>
        <dbReference type="ChEBI" id="CHEBI:37424"/>
        <dbReference type="ChEBI" id="CHEBI:58223"/>
        <dbReference type="ChEBI" id="CHEBI:58885"/>
        <dbReference type="EC" id="2.4.1.173"/>
    </reaction>
    <physiologicalReaction direction="left-to-right" evidence="11">
        <dbReference type="Rhea" id="RHEA:22725"/>
    </physiologicalReaction>
</comment>
<dbReference type="Pfam" id="PF03033">
    <property type="entry name" value="Glyco_transf_28"/>
    <property type="match status" value="1"/>
</dbReference>
<evidence type="ECO:0000256" key="10">
    <source>
        <dbReference type="ARBA" id="ARBA00047886"/>
    </source>
</evidence>
<evidence type="ECO:0000313" key="15">
    <source>
        <dbReference type="Proteomes" id="UP000774617"/>
    </source>
</evidence>
<feature type="region of interest" description="Disordered" evidence="12">
    <location>
        <begin position="441"/>
        <end position="566"/>
    </location>
</feature>
<comment type="subcellular location">
    <subcellularLocation>
        <location evidence="2">Cytoplasm</location>
    </subcellularLocation>
    <subcellularLocation>
        <location evidence="1">Membrane</location>
        <topology evidence="1">Peripheral membrane protein</topology>
    </subcellularLocation>
</comment>
<dbReference type="Pfam" id="PF02893">
    <property type="entry name" value="GRAM"/>
    <property type="match status" value="2"/>
</dbReference>
<evidence type="ECO:0000313" key="14">
    <source>
        <dbReference type="EMBL" id="KAH7064747.1"/>
    </source>
</evidence>
<dbReference type="CDD" id="cd13216">
    <property type="entry name" value="PH-GRAM2_AGT26"/>
    <property type="match status" value="1"/>
</dbReference>
<protein>
    <recommendedName>
        <fullName evidence="4">sterol 3beta-glucosyltransferase</fullName>
        <ecNumber evidence="4">2.4.1.173</ecNumber>
    </recommendedName>
    <alternativeName>
        <fullName evidence="9">Autophagy-related protein 26</fullName>
    </alternativeName>
</protein>
<evidence type="ECO:0000256" key="3">
    <source>
        <dbReference type="ARBA" id="ARBA00006962"/>
    </source>
</evidence>
<evidence type="ECO:0000256" key="9">
    <source>
        <dbReference type="ARBA" id="ARBA00029843"/>
    </source>
</evidence>
<accession>A0ABQ8GU29</accession>
<dbReference type="SMART" id="SM00568">
    <property type="entry name" value="GRAM"/>
    <property type="match status" value="2"/>
</dbReference>
<dbReference type="InterPro" id="IPR004182">
    <property type="entry name" value="GRAM"/>
</dbReference>
<dbReference type="EMBL" id="JAGTJR010000001">
    <property type="protein sequence ID" value="KAH7064747.1"/>
    <property type="molecule type" value="Genomic_DNA"/>
</dbReference>
<feature type="compositionally biased region" description="Basic residues" evidence="12">
    <location>
        <begin position="113"/>
        <end position="131"/>
    </location>
</feature>
<dbReference type="InterPro" id="IPR048066">
    <property type="entry name" value="ATG26_PH_GRAM1"/>
</dbReference>